<evidence type="ECO:0000313" key="2">
    <source>
        <dbReference type="EMBL" id="CAL8070838.1"/>
    </source>
</evidence>
<keyword evidence="1" id="KW-0812">Transmembrane</keyword>
<dbReference type="Proteomes" id="UP001642540">
    <property type="component" value="Unassembled WGS sequence"/>
</dbReference>
<organism evidence="2 3">
    <name type="scientific">Orchesella dallaii</name>
    <dbReference type="NCBI Taxonomy" id="48710"/>
    <lineage>
        <taxon>Eukaryota</taxon>
        <taxon>Metazoa</taxon>
        <taxon>Ecdysozoa</taxon>
        <taxon>Arthropoda</taxon>
        <taxon>Hexapoda</taxon>
        <taxon>Collembola</taxon>
        <taxon>Entomobryomorpha</taxon>
        <taxon>Entomobryoidea</taxon>
        <taxon>Orchesellidae</taxon>
        <taxon>Orchesellinae</taxon>
        <taxon>Orchesella</taxon>
    </lineage>
</organism>
<sequence length="273" mass="31872">MLREFFPKLYNPDKCFENMMMDSGAAFLIALQGVSMLLTSIIMILFPRFPVLVGSIIPDAYFILPVRLIVTSLQIYVSVSIHITTMMWVTTVYYYLCLVTPICTQELRMDGRKFKTFRRLRTPEALIKVYRSLQLLNNLAMYICGPFVVPQQMIFSKFIVYNNYMQIVYSHQISLATASLLGFWALGFSFYWTVVLSFGGYLYCNTNRVLLSWKYHNWDCKKDTKLMSKFRKSCTPITIHFGTTFVIKRLTLLKFIRGATVSTFRILLIGRRR</sequence>
<feature type="transmembrane region" description="Helical" evidence="1">
    <location>
        <begin position="58"/>
        <end position="77"/>
    </location>
</feature>
<keyword evidence="1" id="KW-0472">Membrane</keyword>
<gene>
    <name evidence="2" type="ORF">ODALV1_LOCUS1451</name>
</gene>
<evidence type="ECO:0000256" key="1">
    <source>
        <dbReference type="SAM" id="Phobius"/>
    </source>
</evidence>
<keyword evidence="1" id="KW-1133">Transmembrane helix</keyword>
<name>A0ABP1PNT4_9HEXA</name>
<proteinExistence type="predicted"/>
<feature type="transmembrane region" description="Helical" evidence="1">
    <location>
        <begin position="26"/>
        <end position="46"/>
    </location>
</feature>
<keyword evidence="3" id="KW-1185">Reference proteome</keyword>
<protein>
    <submittedName>
        <fullName evidence="2">Uncharacterized protein</fullName>
    </submittedName>
</protein>
<evidence type="ECO:0000313" key="3">
    <source>
        <dbReference type="Proteomes" id="UP001642540"/>
    </source>
</evidence>
<comment type="caution">
    <text evidence="2">The sequence shown here is derived from an EMBL/GenBank/DDBJ whole genome shotgun (WGS) entry which is preliminary data.</text>
</comment>
<feature type="transmembrane region" description="Helical" evidence="1">
    <location>
        <begin position="181"/>
        <end position="204"/>
    </location>
</feature>
<dbReference type="EMBL" id="CAXLJM020000004">
    <property type="protein sequence ID" value="CAL8070838.1"/>
    <property type="molecule type" value="Genomic_DNA"/>
</dbReference>
<reference evidence="2 3" key="1">
    <citation type="submission" date="2024-08" db="EMBL/GenBank/DDBJ databases">
        <authorList>
            <person name="Cucini C."/>
            <person name="Frati F."/>
        </authorList>
    </citation>
    <scope>NUCLEOTIDE SEQUENCE [LARGE SCALE GENOMIC DNA]</scope>
</reference>
<feature type="transmembrane region" description="Helical" evidence="1">
    <location>
        <begin position="139"/>
        <end position="161"/>
    </location>
</feature>
<accession>A0ABP1PNT4</accession>